<dbReference type="PIRSF" id="PIRSF036696">
    <property type="entry name" value="ACY-1"/>
    <property type="match status" value="1"/>
</dbReference>
<dbReference type="Gene3D" id="3.40.630.10">
    <property type="entry name" value="Zn peptidases"/>
    <property type="match status" value="1"/>
</dbReference>
<dbReference type="Pfam" id="PF07687">
    <property type="entry name" value="M20_dimer"/>
    <property type="match status" value="1"/>
</dbReference>
<gene>
    <name evidence="3" type="primary">Necator_chrIV.g14973</name>
    <name evidence="3" type="ORF">RB195_001678</name>
</gene>
<reference evidence="3 4" key="1">
    <citation type="submission" date="2023-08" db="EMBL/GenBank/DDBJ databases">
        <title>A Necator americanus chromosomal reference genome.</title>
        <authorList>
            <person name="Ilik V."/>
            <person name="Petrzelkova K.J."/>
            <person name="Pardy F."/>
            <person name="Fuh T."/>
            <person name="Niatou-Singa F.S."/>
            <person name="Gouil Q."/>
            <person name="Baker L."/>
            <person name="Ritchie M.E."/>
            <person name="Jex A.R."/>
            <person name="Gazzola D."/>
            <person name="Li H."/>
            <person name="Toshio Fujiwara R."/>
            <person name="Zhan B."/>
            <person name="Aroian R.V."/>
            <person name="Pafco B."/>
            <person name="Schwarz E.M."/>
        </authorList>
    </citation>
    <scope>NUCLEOTIDE SEQUENCE [LARGE SCALE GENOMIC DNA]</scope>
    <source>
        <strain evidence="3 4">Aroian</strain>
        <tissue evidence="3">Whole animal</tissue>
    </source>
</reference>
<dbReference type="SUPFAM" id="SSF55031">
    <property type="entry name" value="Bacterial exopeptidase dimerisation domain"/>
    <property type="match status" value="1"/>
</dbReference>
<dbReference type="Proteomes" id="UP001303046">
    <property type="component" value="Unassembled WGS sequence"/>
</dbReference>
<dbReference type="SUPFAM" id="SSF53187">
    <property type="entry name" value="Zn-dependent exopeptidases"/>
    <property type="match status" value="1"/>
</dbReference>
<dbReference type="InterPro" id="IPR052083">
    <property type="entry name" value="Aminoacylase-1_M20A"/>
</dbReference>
<feature type="compositionally biased region" description="Low complexity" evidence="1">
    <location>
        <begin position="253"/>
        <end position="266"/>
    </location>
</feature>
<name>A0ABR1DGW7_NECAM</name>
<dbReference type="InterPro" id="IPR011650">
    <property type="entry name" value="Peptidase_M20_dimer"/>
</dbReference>
<evidence type="ECO:0000313" key="3">
    <source>
        <dbReference type="EMBL" id="KAK6749221.1"/>
    </source>
</evidence>
<keyword evidence="4" id="KW-1185">Reference proteome</keyword>
<dbReference type="EMBL" id="JAVFWL010000004">
    <property type="protein sequence ID" value="KAK6749221.1"/>
    <property type="molecule type" value="Genomic_DNA"/>
</dbReference>
<evidence type="ECO:0000256" key="1">
    <source>
        <dbReference type="SAM" id="MobiDB-lite"/>
    </source>
</evidence>
<dbReference type="InterPro" id="IPR002933">
    <property type="entry name" value="Peptidase_M20"/>
</dbReference>
<dbReference type="Gene3D" id="3.30.70.360">
    <property type="match status" value="1"/>
</dbReference>
<organism evidence="3 4">
    <name type="scientific">Necator americanus</name>
    <name type="common">Human hookworm</name>
    <dbReference type="NCBI Taxonomy" id="51031"/>
    <lineage>
        <taxon>Eukaryota</taxon>
        <taxon>Metazoa</taxon>
        <taxon>Ecdysozoa</taxon>
        <taxon>Nematoda</taxon>
        <taxon>Chromadorea</taxon>
        <taxon>Rhabditida</taxon>
        <taxon>Rhabditina</taxon>
        <taxon>Rhabditomorpha</taxon>
        <taxon>Strongyloidea</taxon>
        <taxon>Ancylostomatidae</taxon>
        <taxon>Bunostominae</taxon>
        <taxon>Necator</taxon>
    </lineage>
</organism>
<feature type="domain" description="Peptidase M20 dimerisation" evidence="2">
    <location>
        <begin position="303"/>
        <end position="355"/>
    </location>
</feature>
<comment type="caution">
    <text evidence="3">The sequence shown here is derived from an EMBL/GenBank/DDBJ whole genome shotgun (WGS) entry which is preliminary data.</text>
</comment>
<evidence type="ECO:0000259" key="2">
    <source>
        <dbReference type="Pfam" id="PF07687"/>
    </source>
</evidence>
<accession>A0ABR1DGW7</accession>
<proteinExistence type="predicted"/>
<dbReference type="Pfam" id="PF01546">
    <property type="entry name" value="Peptidase_M20"/>
    <property type="match status" value="1"/>
</dbReference>
<dbReference type="PANTHER" id="PTHR45892">
    <property type="entry name" value="AMINOACYLASE-1"/>
    <property type="match status" value="1"/>
</dbReference>
<protein>
    <recommendedName>
        <fullName evidence="2">Peptidase M20 dimerisation domain-containing protein</fullName>
    </recommendedName>
</protein>
<feature type="region of interest" description="Disordered" evidence="1">
    <location>
        <begin position="249"/>
        <end position="273"/>
    </location>
</feature>
<dbReference type="PANTHER" id="PTHR45892:SF1">
    <property type="entry name" value="AMINOACYLASE-1"/>
    <property type="match status" value="1"/>
</dbReference>
<sequence length="463" mass="52445">MAEDIAVTKFRDYLRVNTEQPTPDYAGCQKFLFGLADELGIKRRAVEAVSGKPFIIMTIPGSEQHLSSLVLYSHTDVVPTFKDKWKYDPYSGHKDEQGNIYGRGTQDMKSVGSQYLEAIRRHFNRGKKQWLRTIHIVWAPEEEVGAVDGMEKFVKMPEFRELNLGFMLDEGLATEGSKYKVYYAERNPWWIEITCEGSPGHGSKFVENTAGEKLKAPALGPMLTRSEIQNGTPSNYFLCCFRGINSEKEDQPRPTTTVLLTPTTLPKAPPRPATTQSIINSALDFREEQRSILKNDPSKRLGDVITLNLTKVEGGVLVNVLPEKFTLLLDIRLPPTANFKEMDERIAGWCKKAGPGVTCRFLVKTEIPFMTPTASDDPFWAAFEKSLRDENCEFEKEIFTGATDSRFVREQGYRSIGFSPMINTPSLLHDHNEYLNEAVFLRGVKIYETLIDNLANVKDVRIH</sequence>
<dbReference type="Gene3D" id="1.10.150.900">
    <property type="match status" value="1"/>
</dbReference>
<dbReference type="InterPro" id="IPR036264">
    <property type="entry name" value="Bact_exopeptidase_dim_dom"/>
</dbReference>
<evidence type="ECO:0000313" key="4">
    <source>
        <dbReference type="Proteomes" id="UP001303046"/>
    </source>
</evidence>